<dbReference type="EMBL" id="CM029054">
    <property type="protein sequence ID" value="KAG2538782.1"/>
    <property type="molecule type" value="Genomic_DNA"/>
</dbReference>
<organism evidence="2 3">
    <name type="scientific">Panicum virgatum</name>
    <name type="common">Blackwell switchgrass</name>
    <dbReference type="NCBI Taxonomy" id="38727"/>
    <lineage>
        <taxon>Eukaryota</taxon>
        <taxon>Viridiplantae</taxon>
        <taxon>Streptophyta</taxon>
        <taxon>Embryophyta</taxon>
        <taxon>Tracheophyta</taxon>
        <taxon>Spermatophyta</taxon>
        <taxon>Magnoliopsida</taxon>
        <taxon>Liliopsida</taxon>
        <taxon>Poales</taxon>
        <taxon>Poaceae</taxon>
        <taxon>PACMAD clade</taxon>
        <taxon>Panicoideae</taxon>
        <taxon>Panicodae</taxon>
        <taxon>Paniceae</taxon>
        <taxon>Panicinae</taxon>
        <taxon>Panicum</taxon>
        <taxon>Panicum sect. Hiantes</taxon>
    </lineage>
</organism>
<dbReference type="Proteomes" id="UP000823388">
    <property type="component" value="Chromosome 9N"/>
</dbReference>
<reference evidence="2" key="1">
    <citation type="submission" date="2020-05" db="EMBL/GenBank/DDBJ databases">
        <title>WGS assembly of Panicum virgatum.</title>
        <authorList>
            <person name="Lovell J.T."/>
            <person name="Jenkins J."/>
            <person name="Shu S."/>
            <person name="Juenger T.E."/>
            <person name="Schmutz J."/>
        </authorList>
    </citation>
    <scope>NUCLEOTIDE SEQUENCE</scope>
    <source>
        <strain evidence="2">AP13</strain>
    </source>
</reference>
<dbReference type="AlphaFoldDB" id="A0A8T0MQL3"/>
<accession>A0A8T0MQL3</accession>
<gene>
    <name evidence="2" type="ORF">PVAP13_9NG359614</name>
</gene>
<keyword evidence="3" id="KW-1185">Reference proteome</keyword>
<keyword evidence="1" id="KW-0472">Membrane</keyword>
<feature type="transmembrane region" description="Helical" evidence="1">
    <location>
        <begin position="14"/>
        <end position="31"/>
    </location>
</feature>
<dbReference type="EMBL" id="CM029054">
    <property type="protein sequence ID" value="KAG2538783.1"/>
    <property type="molecule type" value="Genomic_DNA"/>
</dbReference>
<name>A0A8T0MQL3_PANVG</name>
<proteinExistence type="predicted"/>
<sequence length="71" mass="7991">MAAYNGMRMTVQEFFNISSLLVGFMIYFVSLKTRSVCLLGLALSLLGIRFTSRLVWSVPVRESIGMLTLCH</sequence>
<protein>
    <submittedName>
        <fullName evidence="2">Uncharacterized protein</fullName>
    </submittedName>
</protein>
<keyword evidence="1" id="KW-0812">Transmembrane</keyword>
<evidence type="ECO:0000313" key="2">
    <source>
        <dbReference type="EMBL" id="KAG2538783.1"/>
    </source>
</evidence>
<evidence type="ECO:0000313" key="3">
    <source>
        <dbReference type="Proteomes" id="UP000823388"/>
    </source>
</evidence>
<evidence type="ECO:0000256" key="1">
    <source>
        <dbReference type="SAM" id="Phobius"/>
    </source>
</evidence>
<keyword evidence="1" id="KW-1133">Transmembrane helix</keyword>
<comment type="caution">
    <text evidence="2">The sequence shown here is derived from an EMBL/GenBank/DDBJ whole genome shotgun (WGS) entry which is preliminary data.</text>
</comment>